<comment type="caution">
    <text evidence="16">The sequence shown here is derived from an EMBL/GenBank/DDBJ whole genome shotgun (WGS) entry which is preliminary data.</text>
</comment>
<evidence type="ECO:0000256" key="10">
    <source>
        <dbReference type="ARBA" id="ARBA00038489"/>
    </source>
</evidence>
<dbReference type="Pfam" id="PF00578">
    <property type="entry name" value="AhpC-TSA"/>
    <property type="match status" value="1"/>
</dbReference>
<evidence type="ECO:0000256" key="12">
    <source>
        <dbReference type="ARBA" id="ARBA00049091"/>
    </source>
</evidence>
<keyword evidence="4 16" id="KW-0575">Peroxidase</keyword>
<dbReference type="PROSITE" id="PS51352">
    <property type="entry name" value="THIOREDOXIN_2"/>
    <property type="match status" value="1"/>
</dbReference>
<dbReference type="InterPro" id="IPR013766">
    <property type="entry name" value="Thioredoxin_domain"/>
</dbReference>
<feature type="region of interest" description="Disordered" evidence="14">
    <location>
        <begin position="1"/>
        <end position="22"/>
    </location>
</feature>
<evidence type="ECO:0000256" key="11">
    <source>
        <dbReference type="ARBA" id="ARBA00042639"/>
    </source>
</evidence>
<feature type="domain" description="Thioredoxin" evidence="15">
    <location>
        <begin position="2"/>
        <end position="151"/>
    </location>
</feature>
<evidence type="ECO:0000256" key="4">
    <source>
        <dbReference type="ARBA" id="ARBA00022559"/>
    </source>
</evidence>
<evidence type="ECO:0000256" key="5">
    <source>
        <dbReference type="ARBA" id="ARBA00022862"/>
    </source>
</evidence>
<evidence type="ECO:0000256" key="7">
    <source>
        <dbReference type="ARBA" id="ARBA00023157"/>
    </source>
</evidence>
<dbReference type="OrthoDB" id="9812811at2"/>
<dbReference type="RefSeq" id="WP_114613759.1">
    <property type="nucleotide sequence ID" value="NZ_QFWX01000006.1"/>
</dbReference>
<protein>
    <recommendedName>
        <fullName evidence="3">thioredoxin-dependent peroxiredoxin</fullName>
        <ecNumber evidence="3">1.11.1.24</ecNumber>
    </recommendedName>
    <alternativeName>
        <fullName evidence="9">Thioredoxin peroxidase</fullName>
    </alternativeName>
    <alternativeName>
        <fullName evidence="11">Thioredoxin-dependent peroxiredoxin Bcp</fullName>
    </alternativeName>
</protein>
<dbReference type="InterPro" id="IPR024706">
    <property type="entry name" value="Peroxiredoxin_AhpC-typ"/>
</dbReference>
<dbReference type="GO" id="GO:0034599">
    <property type="term" value="P:cellular response to oxidative stress"/>
    <property type="evidence" value="ECO:0007669"/>
    <property type="project" value="TreeGrafter"/>
</dbReference>
<dbReference type="InterPro" id="IPR036249">
    <property type="entry name" value="Thioredoxin-like_sf"/>
</dbReference>
<dbReference type="Gene3D" id="3.40.30.10">
    <property type="entry name" value="Glutaredoxin"/>
    <property type="match status" value="1"/>
</dbReference>
<name>A0A2V3ZH83_9GAMM</name>
<keyword evidence="17" id="KW-1185">Reference proteome</keyword>
<keyword evidence="8" id="KW-0676">Redox-active center</keyword>
<dbReference type="AlphaFoldDB" id="A0A2V3ZH83"/>
<evidence type="ECO:0000256" key="14">
    <source>
        <dbReference type="SAM" id="MobiDB-lite"/>
    </source>
</evidence>
<keyword evidence="5" id="KW-0049">Antioxidant</keyword>
<dbReference type="PIRSF" id="PIRSF000239">
    <property type="entry name" value="AHPC"/>
    <property type="match status" value="1"/>
</dbReference>
<dbReference type="FunFam" id="3.40.30.10:FF:000007">
    <property type="entry name" value="Thioredoxin-dependent thiol peroxidase"/>
    <property type="match status" value="1"/>
</dbReference>
<reference evidence="17" key="1">
    <citation type="submission" date="2018-05" db="EMBL/GenBank/DDBJ databases">
        <authorList>
            <person name="Lu D."/>
        </authorList>
    </citation>
    <scope>NUCLEOTIDE SEQUENCE [LARGE SCALE GENOMIC DNA]</scope>
    <source>
        <strain evidence="17">F01</strain>
    </source>
</reference>
<evidence type="ECO:0000313" key="16">
    <source>
        <dbReference type="EMBL" id="PXX89544.1"/>
    </source>
</evidence>
<evidence type="ECO:0000256" key="3">
    <source>
        <dbReference type="ARBA" id="ARBA00013017"/>
    </source>
</evidence>
<dbReference type="CDD" id="cd03017">
    <property type="entry name" value="PRX_BCP"/>
    <property type="match status" value="1"/>
</dbReference>
<comment type="catalytic activity">
    <reaction evidence="12">
        <text>a hydroperoxide + [thioredoxin]-dithiol = an alcohol + [thioredoxin]-disulfide + H2O</text>
        <dbReference type="Rhea" id="RHEA:62620"/>
        <dbReference type="Rhea" id="RHEA-COMP:10698"/>
        <dbReference type="Rhea" id="RHEA-COMP:10700"/>
        <dbReference type="ChEBI" id="CHEBI:15377"/>
        <dbReference type="ChEBI" id="CHEBI:29950"/>
        <dbReference type="ChEBI" id="CHEBI:30879"/>
        <dbReference type="ChEBI" id="CHEBI:35924"/>
        <dbReference type="ChEBI" id="CHEBI:50058"/>
        <dbReference type="EC" id="1.11.1.24"/>
    </reaction>
</comment>
<organism evidence="16 17">
    <name type="scientific">Marinobacter vulgaris</name>
    <dbReference type="NCBI Taxonomy" id="1928331"/>
    <lineage>
        <taxon>Bacteria</taxon>
        <taxon>Pseudomonadati</taxon>
        <taxon>Pseudomonadota</taxon>
        <taxon>Gammaproteobacteria</taxon>
        <taxon>Pseudomonadales</taxon>
        <taxon>Marinobacteraceae</taxon>
        <taxon>Marinobacter</taxon>
    </lineage>
</organism>
<dbReference type="InterPro" id="IPR050924">
    <property type="entry name" value="Peroxiredoxin_BCP/PrxQ"/>
</dbReference>
<dbReference type="SUPFAM" id="SSF52833">
    <property type="entry name" value="Thioredoxin-like"/>
    <property type="match status" value="1"/>
</dbReference>
<accession>A0A2V3ZH83</accession>
<dbReference type="NCBIfam" id="NF006960">
    <property type="entry name" value="PRK09437.1"/>
    <property type="match status" value="1"/>
</dbReference>
<comment type="subunit">
    <text evidence="2">Monomer.</text>
</comment>
<evidence type="ECO:0000259" key="15">
    <source>
        <dbReference type="PROSITE" id="PS51352"/>
    </source>
</evidence>
<dbReference type="GO" id="GO:0005737">
    <property type="term" value="C:cytoplasm"/>
    <property type="evidence" value="ECO:0007669"/>
    <property type="project" value="TreeGrafter"/>
</dbReference>
<keyword evidence="7" id="KW-1015">Disulfide bond</keyword>
<evidence type="ECO:0000256" key="9">
    <source>
        <dbReference type="ARBA" id="ARBA00032824"/>
    </source>
</evidence>
<dbReference type="InterPro" id="IPR000866">
    <property type="entry name" value="AhpC/TSA"/>
</dbReference>
<evidence type="ECO:0000256" key="8">
    <source>
        <dbReference type="ARBA" id="ARBA00023284"/>
    </source>
</evidence>
<gene>
    <name evidence="16" type="ORF">DIT71_13510</name>
</gene>
<proteinExistence type="inferred from homology"/>
<dbReference type="Proteomes" id="UP000253987">
    <property type="component" value="Unassembled WGS sequence"/>
</dbReference>
<evidence type="ECO:0000256" key="2">
    <source>
        <dbReference type="ARBA" id="ARBA00011245"/>
    </source>
</evidence>
<dbReference type="PANTHER" id="PTHR42801">
    <property type="entry name" value="THIOREDOXIN-DEPENDENT PEROXIDE REDUCTASE"/>
    <property type="match status" value="1"/>
</dbReference>
<reference evidence="16 17" key="2">
    <citation type="submission" date="2018-06" db="EMBL/GenBank/DDBJ databases">
        <title>Marinobactersediminissp. nov, a moderately halophilic bacterium isolated from marine solar saltern.</title>
        <authorList>
            <person name="Zhang Y."/>
        </authorList>
    </citation>
    <scope>NUCLEOTIDE SEQUENCE [LARGE SCALE GENOMIC DNA]</scope>
    <source>
        <strain evidence="16 17">F01</strain>
    </source>
</reference>
<dbReference type="GO" id="GO:0008379">
    <property type="term" value="F:thioredoxin peroxidase activity"/>
    <property type="evidence" value="ECO:0007669"/>
    <property type="project" value="TreeGrafter"/>
</dbReference>
<dbReference type="PANTHER" id="PTHR42801:SF4">
    <property type="entry name" value="AHPC_TSA FAMILY PROTEIN"/>
    <property type="match status" value="1"/>
</dbReference>
<dbReference type="EMBL" id="QFWX01000006">
    <property type="protein sequence ID" value="PXX89544.1"/>
    <property type="molecule type" value="Genomic_DNA"/>
</dbReference>
<evidence type="ECO:0000256" key="13">
    <source>
        <dbReference type="PIRSR" id="PIRSR000239-1"/>
    </source>
</evidence>
<evidence type="ECO:0000256" key="6">
    <source>
        <dbReference type="ARBA" id="ARBA00023002"/>
    </source>
</evidence>
<dbReference type="EC" id="1.11.1.24" evidence="3"/>
<comment type="similarity">
    <text evidence="10">Belongs to the peroxiredoxin family. BCP/PrxQ subfamily.</text>
</comment>
<evidence type="ECO:0000313" key="17">
    <source>
        <dbReference type="Proteomes" id="UP000253987"/>
    </source>
</evidence>
<feature type="active site" description="Cysteine sulfenic acid (-SOH) intermediate; for peroxidase activity" evidence="13">
    <location>
        <position position="44"/>
    </location>
</feature>
<comment type="function">
    <text evidence="1">Thiol-specific peroxidase that catalyzes the reduction of hydrogen peroxide and organic hydroperoxides to water and alcohols, respectively. Plays a role in cell protection against oxidative stress by detoxifying peroxides and as sensor of hydrogen peroxide-mediated signaling events.</text>
</comment>
<evidence type="ECO:0000256" key="1">
    <source>
        <dbReference type="ARBA" id="ARBA00003330"/>
    </source>
</evidence>
<keyword evidence="6" id="KW-0560">Oxidoreductase</keyword>
<dbReference type="GO" id="GO:0045454">
    <property type="term" value="P:cell redox homeostasis"/>
    <property type="evidence" value="ECO:0007669"/>
    <property type="project" value="TreeGrafter"/>
</dbReference>
<sequence length="151" mass="17460">MSWEGKTAPDFTLQDQENKEHTLSDYQGQKVLLYFYPRDNTPGCTIEAQQFRDCLDELGRHGVQVLGVSRDTVSSHQKFARKESLNFPILADPEEVVVNRYEVLKQKNMYGKQVMSVNRESFLIDEKGVVLRHYGKVKPAEHVQEILDDLM</sequence>